<comment type="caution">
    <text evidence="1">The sequence shown here is derived from an EMBL/GenBank/DDBJ whole genome shotgun (WGS) entry which is preliminary data.</text>
</comment>
<gene>
    <name evidence="1" type="ORF">UR89_C0035G0006</name>
</gene>
<dbReference type="AlphaFoldDB" id="A0A0G0G2X2"/>
<evidence type="ECO:0000313" key="1">
    <source>
        <dbReference type="EMBL" id="KKP86062.1"/>
    </source>
</evidence>
<proteinExistence type="predicted"/>
<accession>A0A0G0G2X2</accession>
<reference evidence="1 2" key="1">
    <citation type="journal article" date="2015" name="Nature">
        <title>rRNA introns, odd ribosomes, and small enigmatic genomes across a large radiation of phyla.</title>
        <authorList>
            <person name="Brown C.T."/>
            <person name="Hug L.A."/>
            <person name="Thomas B.C."/>
            <person name="Sharon I."/>
            <person name="Castelle C.J."/>
            <person name="Singh A."/>
            <person name="Wilkins M.J."/>
            <person name="Williams K.H."/>
            <person name="Banfield J.F."/>
        </authorList>
    </citation>
    <scope>NUCLEOTIDE SEQUENCE [LARGE SCALE GENOMIC DNA]</scope>
</reference>
<sequence length="116" mass="12557">TINTVVFTPRWSRSDAGSTLNVSTLKVTVYWTKRDDSGFTNNGAVAPQTFVCPVISGIQTNPMSDGGCKLIADHAVTFVVPSNMKVLYDDGYTVGGVWAYEGQSVTTYTASFYPFP</sequence>
<dbReference type="Proteomes" id="UP000034536">
    <property type="component" value="Unassembled WGS sequence"/>
</dbReference>
<organism evidence="1 2">
    <name type="scientific">Candidatus Roizmanbacteria bacterium GW2011_GWA2_35_8</name>
    <dbReference type="NCBI Taxonomy" id="1618479"/>
    <lineage>
        <taxon>Bacteria</taxon>
        <taxon>Candidatus Roizmaniibacteriota</taxon>
    </lineage>
</organism>
<feature type="non-terminal residue" evidence="1">
    <location>
        <position position="1"/>
    </location>
</feature>
<evidence type="ECO:0000313" key="2">
    <source>
        <dbReference type="Proteomes" id="UP000034536"/>
    </source>
</evidence>
<protein>
    <submittedName>
        <fullName evidence="1">Uncharacterized protein</fullName>
    </submittedName>
</protein>
<dbReference type="EMBL" id="LBQX01000035">
    <property type="protein sequence ID" value="KKP86062.1"/>
    <property type="molecule type" value="Genomic_DNA"/>
</dbReference>
<name>A0A0G0G2X2_9BACT</name>